<organism evidence="2 3">
    <name type="scientific">Umbra pygmaea</name>
    <name type="common">Eastern mudminnow</name>
    <dbReference type="NCBI Taxonomy" id="75934"/>
    <lineage>
        <taxon>Eukaryota</taxon>
        <taxon>Metazoa</taxon>
        <taxon>Chordata</taxon>
        <taxon>Craniata</taxon>
        <taxon>Vertebrata</taxon>
        <taxon>Euteleostomi</taxon>
        <taxon>Actinopterygii</taxon>
        <taxon>Neopterygii</taxon>
        <taxon>Teleostei</taxon>
        <taxon>Protacanthopterygii</taxon>
        <taxon>Esociformes</taxon>
        <taxon>Umbridae</taxon>
        <taxon>Umbra</taxon>
    </lineage>
</organism>
<evidence type="ECO:0000313" key="2">
    <source>
        <dbReference type="EMBL" id="KAL0963530.1"/>
    </source>
</evidence>
<comment type="caution">
    <text evidence="2">The sequence shown here is derived from an EMBL/GenBank/DDBJ whole genome shotgun (WGS) entry which is preliminary data.</text>
</comment>
<dbReference type="InterPro" id="IPR000238">
    <property type="entry name" value="RbfA"/>
</dbReference>
<name>A0ABD0W3K3_UMBPY</name>
<dbReference type="InterPro" id="IPR039212">
    <property type="entry name" value="RBFA_mitochondrial"/>
</dbReference>
<dbReference type="InterPro" id="IPR023799">
    <property type="entry name" value="RbfA_dom_sf"/>
</dbReference>
<evidence type="ECO:0000313" key="3">
    <source>
        <dbReference type="Proteomes" id="UP001557470"/>
    </source>
</evidence>
<dbReference type="Pfam" id="PF02033">
    <property type="entry name" value="RBFA"/>
    <property type="match status" value="1"/>
</dbReference>
<feature type="compositionally biased region" description="Basic and acidic residues" evidence="1">
    <location>
        <begin position="365"/>
        <end position="379"/>
    </location>
</feature>
<dbReference type="InterPro" id="IPR015946">
    <property type="entry name" value="KH_dom-like_a/b"/>
</dbReference>
<dbReference type="AlphaFoldDB" id="A0ABD0W3K3"/>
<dbReference type="PANTHER" id="PTHR14725:SF0">
    <property type="entry name" value="RIBOSOME-BINDING FACTOR A, MITOCHONDRIAL-RELATED"/>
    <property type="match status" value="1"/>
</dbReference>
<evidence type="ECO:0008006" key="4">
    <source>
        <dbReference type="Google" id="ProtNLM"/>
    </source>
</evidence>
<feature type="compositionally biased region" description="Polar residues" evidence="1">
    <location>
        <begin position="286"/>
        <end position="295"/>
    </location>
</feature>
<keyword evidence="3" id="KW-1185">Reference proteome</keyword>
<proteinExistence type="predicted"/>
<protein>
    <recommendedName>
        <fullName evidence="4">Ribosome-binding factor A, mitochondrial</fullName>
    </recommendedName>
</protein>
<gene>
    <name evidence="2" type="ORF">UPYG_G00307620</name>
</gene>
<evidence type="ECO:0000256" key="1">
    <source>
        <dbReference type="SAM" id="MobiDB-lite"/>
    </source>
</evidence>
<accession>A0ABD0W3K3</accession>
<dbReference type="SUPFAM" id="SSF89919">
    <property type="entry name" value="Ribosome-binding factor A, RbfA"/>
    <property type="match status" value="1"/>
</dbReference>
<reference evidence="2 3" key="1">
    <citation type="submission" date="2024-06" db="EMBL/GenBank/DDBJ databases">
        <authorList>
            <person name="Pan Q."/>
            <person name="Wen M."/>
            <person name="Jouanno E."/>
            <person name="Zahm M."/>
            <person name="Klopp C."/>
            <person name="Cabau C."/>
            <person name="Louis A."/>
            <person name="Berthelot C."/>
            <person name="Parey E."/>
            <person name="Roest Crollius H."/>
            <person name="Montfort J."/>
            <person name="Robinson-Rechavi M."/>
            <person name="Bouchez O."/>
            <person name="Lampietro C."/>
            <person name="Lopez Roques C."/>
            <person name="Donnadieu C."/>
            <person name="Postlethwait J."/>
            <person name="Bobe J."/>
            <person name="Verreycken H."/>
            <person name="Guiguen Y."/>
        </authorList>
    </citation>
    <scope>NUCLEOTIDE SEQUENCE [LARGE SCALE GENOMIC DNA]</scope>
    <source>
        <strain evidence="2">Up_M1</strain>
        <tissue evidence="2">Testis</tissue>
    </source>
</reference>
<dbReference type="Gene3D" id="3.30.300.20">
    <property type="match status" value="1"/>
</dbReference>
<dbReference type="Proteomes" id="UP001557470">
    <property type="component" value="Unassembled WGS sequence"/>
</dbReference>
<sequence>MFVINTCSKLKKCLFLQHYVSSGMALEKVNSVNELPFQLHQFVHLTFIDKHVPGRNRSIPSAHHQRYVHTSCKCAGKNLLKKFFNKTKKKLWYETPPQAKPSSQVSGLMPPKKRGQDDNMRSRILNSILYKAVADLLSSPDVSSEVCNYSVEITRVSLSADFSSCRVYWKTSGVSELDNQIQQALDKSSSRIRYLIMAHQTLGGVPPLVFIKDKEYAAMSEIENLLKIADFGPEYEDEKDRHGEQLQVEEFEQATTLKKTVLFGVDHEALHKQIQEYKLRAKETVSQRPGLQSSDDSNDTPAPELTRLQLEVLAEYRKKKIMEKKKRSKRPIDVDITPKEYLLSRHSQDEEGKGGYEQEFSQEEAQIRELMAEENMKSS</sequence>
<feature type="region of interest" description="Disordered" evidence="1">
    <location>
        <begin position="285"/>
        <end position="305"/>
    </location>
</feature>
<feature type="region of interest" description="Disordered" evidence="1">
    <location>
        <begin position="324"/>
        <end position="379"/>
    </location>
</feature>
<dbReference type="PANTHER" id="PTHR14725">
    <property type="entry name" value="RIBOSOME-BINDING FACTOR A, MITOCHONDRIAL-RELATED"/>
    <property type="match status" value="1"/>
</dbReference>
<dbReference type="EMBL" id="JAGEUA010000010">
    <property type="protein sequence ID" value="KAL0963530.1"/>
    <property type="molecule type" value="Genomic_DNA"/>
</dbReference>
<feature type="region of interest" description="Disordered" evidence="1">
    <location>
        <begin position="95"/>
        <end position="117"/>
    </location>
</feature>
<feature type="compositionally biased region" description="Basic and acidic residues" evidence="1">
    <location>
        <begin position="330"/>
        <end position="356"/>
    </location>
</feature>